<accession>A0ABU3V415</accession>
<sequence>MPPETQRCALTLPGSDRRATPGAVTSTDTARLTFLREAVRGIGTTLDLKRQAGQLAGLAVPGFADFASVHLCDQVVASEDDLAPQGLQGAVVMHRVAAVHHEDLDCREELRPGKTFVYTTGTAMARFLAEIEPVLIPHVGDEVLQQLPAELDSPAARLVLKGSSVLLVHLVAHGGALGFLVFGRKPDRPAFVAADLTACEEVAERAAVALHNARIHSDEATASAVLQRSLLPTPPPRLPGVEIAYRYHPSSHTTQVGGDWFDVIPLPGHRVGLVIGDVAGHGLHAAVIMGQLRTAVRTLATLDLPPGRLLAQLDAFAQHLGHTQLATCLYCVYDPTTGRSTLASAGHLPPVLVGPDGSNDLLKVPVGTPIGVGSVTFDTLELLTDPGSLLLLCTDGLVETRGQDIEEALHALGRRLTAQHSSLEDTCEALMRRQHPEGHHDDITVLMARLNGIPCDSPRK</sequence>
<dbReference type="Gene3D" id="3.60.40.10">
    <property type="entry name" value="PPM-type phosphatase domain"/>
    <property type="match status" value="1"/>
</dbReference>
<name>A0ABU3V415_9ACTN</name>
<organism evidence="3 4">
    <name type="scientific">Streptomyces mirabilis</name>
    <dbReference type="NCBI Taxonomy" id="68239"/>
    <lineage>
        <taxon>Bacteria</taxon>
        <taxon>Bacillati</taxon>
        <taxon>Actinomycetota</taxon>
        <taxon>Actinomycetes</taxon>
        <taxon>Kitasatosporales</taxon>
        <taxon>Streptomycetaceae</taxon>
        <taxon>Streptomyces</taxon>
    </lineage>
</organism>
<dbReference type="RefSeq" id="WP_316738188.1">
    <property type="nucleotide sequence ID" value="NZ_JARAKF010000002.1"/>
</dbReference>
<evidence type="ECO:0000313" key="4">
    <source>
        <dbReference type="Proteomes" id="UP001257627"/>
    </source>
</evidence>
<dbReference type="InterPro" id="IPR001932">
    <property type="entry name" value="PPM-type_phosphatase-like_dom"/>
</dbReference>
<keyword evidence="4" id="KW-1185">Reference proteome</keyword>
<dbReference type="SUPFAM" id="SSF55781">
    <property type="entry name" value="GAF domain-like"/>
    <property type="match status" value="1"/>
</dbReference>
<comment type="caution">
    <text evidence="3">The sequence shown here is derived from an EMBL/GenBank/DDBJ whole genome shotgun (WGS) entry which is preliminary data.</text>
</comment>
<dbReference type="EMBL" id="JARAKF010000002">
    <property type="protein sequence ID" value="MDU9000921.1"/>
    <property type="molecule type" value="Genomic_DNA"/>
</dbReference>
<dbReference type="PANTHER" id="PTHR43156">
    <property type="entry name" value="STAGE II SPORULATION PROTEIN E-RELATED"/>
    <property type="match status" value="1"/>
</dbReference>
<feature type="domain" description="PPM-type phosphatase" evidence="2">
    <location>
        <begin position="238"/>
        <end position="450"/>
    </location>
</feature>
<dbReference type="InterPro" id="IPR029016">
    <property type="entry name" value="GAF-like_dom_sf"/>
</dbReference>
<keyword evidence="1" id="KW-0378">Hydrolase</keyword>
<reference evidence="3 4" key="1">
    <citation type="submission" date="2023-02" db="EMBL/GenBank/DDBJ databases">
        <authorList>
            <person name="Maleckis M."/>
        </authorList>
    </citation>
    <scope>NUCLEOTIDE SEQUENCE [LARGE SCALE GENOMIC DNA]</scope>
    <source>
        <strain evidence="3 4">P8-A2</strain>
    </source>
</reference>
<evidence type="ECO:0000259" key="2">
    <source>
        <dbReference type="SMART" id="SM00331"/>
    </source>
</evidence>
<dbReference type="Proteomes" id="UP001257627">
    <property type="component" value="Unassembled WGS sequence"/>
</dbReference>
<dbReference type="Gene3D" id="3.30.450.40">
    <property type="match status" value="1"/>
</dbReference>
<protein>
    <submittedName>
        <fullName evidence="3">SpoIIE family protein phosphatase</fullName>
    </submittedName>
</protein>
<gene>
    <name evidence="3" type="ORF">PU648_53335</name>
</gene>
<dbReference type="SMART" id="SM00331">
    <property type="entry name" value="PP2C_SIG"/>
    <property type="match status" value="1"/>
</dbReference>
<dbReference type="InterPro" id="IPR052016">
    <property type="entry name" value="Bact_Sigma-Reg"/>
</dbReference>
<dbReference type="PANTHER" id="PTHR43156:SF2">
    <property type="entry name" value="STAGE II SPORULATION PROTEIN E"/>
    <property type="match status" value="1"/>
</dbReference>
<dbReference type="Pfam" id="PF07228">
    <property type="entry name" value="SpoIIE"/>
    <property type="match status" value="1"/>
</dbReference>
<evidence type="ECO:0000313" key="3">
    <source>
        <dbReference type="EMBL" id="MDU9000921.1"/>
    </source>
</evidence>
<proteinExistence type="predicted"/>
<dbReference type="InterPro" id="IPR036457">
    <property type="entry name" value="PPM-type-like_dom_sf"/>
</dbReference>
<dbReference type="SUPFAM" id="SSF81606">
    <property type="entry name" value="PP2C-like"/>
    <property type="match status" value="1"/>
</dbReference>
<evidence type="ECO:0000256" key="1">
    <source>
        <dbReference type="ARBA" id="ARBA00022801"/>
    </source>
</evidence>